<name>A0A8S3QQH2_MYTED</name>
<proteinExistence type="predicted"/>
<dbReference type="AlphaFoldDB" id="A0A8S3QQH2"/>
<gene>
    <name evidence="1" type="ORF">MEDL_10627</name>
</gene>
<keyword evidence="2" id="KW-1185">Reference proteome</keyword>
<organism evidence="1 2">
    <name type="scientific">Mytilus edulis</name>
    <name type="common">Blue mussel</name>
    <dbReference type="NCBI Taxonomy" id="6550"/>
    <lineage>
        <taxon>Eukaryota</taxon>
        <taxon>Metazoa</taxon>
        <taxon>Spiralia</taxon>
        <taxon>Lophotrochozoa</taxon>
        <taxon>Mollusca</taxon>
        <taxon>Bivalvia</taxon>
        <taxon>Autobranchia</taxon>
        <taxon>Pteriomorphia</taxon>
        <taxon>Mytilida</taxon>
        <taxon>Mytiloidea</taxon>
        <taxon>Mytilidae</taxon>
        <taxon>Mytilinae</taxon>
        <taxon>Mytilus</taxon>
    </lineage>
</organism>
<accession>A0A8S3QQH2</accession>
<evidence type="ECO:0000313" key="1">
    <source>
        <dbReference type="EMBL" id="CAG2195663.1"/>
    </source>
</evidence>
<evidence type="ECO:0000313" key="2">
    <source>
        <dbReference type="Proteomes" id="UP000683360"/>
    </source>
</evidence>
<sequence length="178" mass="20537">MLNRSALKCPSQDSWTIRAKSKCNSTLKYFCLYNNLEERYVEGCDGPDWDRKGSKRIFSVSFTRGKCIQERYQPFKFQTNASMSDCIYSKSLCNEEGQTAYEDDSSKADRTCRCDYTRNYSFVKIPRHVCYCLPTEEDCSCNIKSCPRNFTLSTGILTLKLNNMLSAIIYINQNASNQ</sequence>
<protein>
    <submittedName>
        <fullName evidence="1">Uncharacterized protein</fullName>
    </submittedName>
</protein>
<dbReference type="OrthoDB" id="6118450at2759"/>
<dbReference type="Proteomes" id="UP000683360">
    <property type="component" value="Unassembled WGS sequence"/>
</dbReference>
<dbReference type="EMBL" id="CAJPWZ010000527">
    <property type="protein sequence ID" value="CAG2195663.1"/>
    <property type="molecule type" value="Genomic_DNA"/>
</dbReference>
<comment type="caution">
    <text evidence="1">The sequence shown here is derived from an EMBL/GenBank/DDBJ whole genome shotgun (WGS) entry which is preliminary data.</text>
</comment>
<reference evidence="1" key="1">
    <citation type="submission" date="2021-03" db="EMBL/GenBank/DDBJ databases">
        <authorList>
            <person name="Bekaert M."/>
        </authorList>
    </citation>
    <scope>NUCLEOTIDE SEQUENCE</scope>
</reference>